<evidence type="ECO:0008006" key="10">
    <source>
        <dbReference type="Google" id="ProtNLM"/>
    </source>
</evidence>
<feature type="compositionally biased region" description="Low complexity" evidence="7">
    <location>
        <begin position="49"/>
        <end position="60"/>
    </location>
</feature>
<evidence type="ECO:0000256" key="1">
    <source>
        <dbReference type="ARBA" id="ARBA00004123"/>
    </source>
</evidence>
<dbReference type="PANTHER" id="PTHR17045:SF5">
    <property type="entry name" value="CBP_P300-INTERACTING TRANSACTIVATOR 4"/>
    <property type="match status" value="1"/>
</dbReference>
<dbReference type="Proteomes" id="UP000002279">
    <property type="component" value="Unplaced"/>
</dbReference>
<evidence type="ECO:0000256" key="5">
    <source>
        <dbReference type="ARBA" id="ARBA00023163"/>
    </source>
</evidence>
<evidence type="ECO:0000256" key="3">
    <source>
        <dbReference type="ARBA" id="ARBA00023015"/>
    </source>
</evidence>
<feature type="compositionally biased region" description="Gly residues" evidence="7">
    <location>
        <begin position="102"/>
        <end position="112"/>
    </location>
</feature>
<dbReference type="GO" id="GO:0003713">
    <property type="term" value="F:transcription coactivator activity"/>
    <property type="evidence" value="ECO:0000318"/>
    <property type="project" value="GO_Central"/>
</dbReference>
<keyword evidence="5" id="KW-0804">Transcription</keyword>
<name>A0A6I8NI90_ORNAN</name>
<evidence type="ECO:0000256" key="7">
    <source>
        <dbReference type="SAM" id="MobiDB-lite"/>
    </source>
</evidence>
<dbReference type="OMA" id="GYHLVQR"/>
<feature type="compositionally biased region" description="Gly residues" evidence="7">
    <location>
        <begin position="61"/>
        <end position="70"/>
    </location>
</feature>
<evidence type="ECO:0000256" key="6">
    <source>
        <dbReference type="ARBA" id="ARBA00023242"/>
    </source>
</evidence>
<dbReference type="Ensembl" id="ENSOANT00000065780.1">
    <property type="protein sequence ID" value="ENSOANP00000040396.1"/>
    <property type="gene ID" value="ENSOANG00000046059.1"/>
</dbReference>
<dbReference type="FunFam" id="6.10.140.2200:FF:000001">
    <property type="entry name" value="Cbp/p300-interacting transactivator 2 isoform 1"/>
    <property type="match status" value="1"/>
</dbReference>
<dbReference type="AlphaFoldDB" id="A0A6I8NI90"/>
<feature type="compositionally biased region" description="Pro residues" evidence="7">
    <location>
        <begin position="79"/>
        <end position="90"/>
    </location>
</feature>
<keyword evidence="4" id="KW-0010">Activator</keyword>
<keyword evidence="6" id="KW-0539">Nucleus</keyword>
<dbReference type="GO" id="GO:0005634">
    <property type="term" value="C:nucleus"/>
    <property type="evidence" value="ECO:0000318"/>
    <property type="project" value="GO_Central"/>
</dbReference>
<dbReference type="InterPro" id="IPR007576">
    <property type="entry name" value="CITED"/>
</dbReference>
<feature type="compositionally biased region" description="Pro residues" evidence="7">
    <location>
        <begin position="35"/>
        <end position="48"/>
    </location>
</feature>
<evidence type="ECO:0000256" key="2">
    <source>
        <dbReference type="ARBA" id="ARBA00006967"/>
    </source>
</evidence>
<feature type="compositionally biased region" description="Gly residues" evidence="7">
    <location>
        <begin position="1"/>
        <end position="10"/>
    </location>
</feature>
<dbReference type="Bgee" id="ENSOANG00000046059">
    <property type="expression patterns" value="Expressed in heart and 3 other cell types or tissues"/>
</dbReference>
<comment type="subcellular location">
    <subcellularLocation>
        <location evidence="1">Nucleus</location>
    </subcellularLocation>
</comment>
<keyword evidence="9" id="KW-1185">Reference proteome</keyword>
<keyword evidence="3" id="KW-0805">Transcription regulation</keyword>
<evidence type="ECO:0000256" key="4">
    <source>
        <dbReference type="ARBA" id="ARBA00023159"/>
    </source>
</evidence>
<evidence type="ECO:0000313" key="8">
    <source>
        <dbReference type="Ensembl" id="ENSOANP00000040396.1"/>
    </source>
</evidence>
<evidence type="ECO:0000313" key="9">
    <source>
        <dbReference type="Proteomes" id="UP000002279"/>
    </source>
</evidence>
<feature type="region of interest" description="Disordered" evidence="7">
    <location>
        <begin position="1"/>
        <end position="112"/>
    </location>
</feature>
<accession>A0A6I8NI90</accession>
<dbReference type="Pfam" id="PF04487">
    <property type="entry name" value="CITED"/>
    <property type="match status" value="1"/>
</dbReference>
<dbReference type="FunCoup" id="A0A6I8NI90">
    <property type="interactions" value="161"/>
</dbReference>
<proteinExistence type="inferred from homology"/>
<dbReference type="InParanoid" id="A0A6I8NI90"/>
<organism evidence="8 9">
    <name type="scientific">Ornithorhynchus anatinus</name>
    <name type="common">Duckbill platypus</name>
    <dbReference type="NCBI Taxonomy" id="9258"/>
    <lineage>
        <taxon>Eukaryota</taxon>
        <taxon>Metazoa</taxon>
        <taxon>Chordata</taxon>
        <taxon>Craniata</taxon>
        <taxon>Vertebrata</taxon>
        <taxon>Euteleostomi</taxon>
        <taxon>Mammalia</taxon>
        <taxon>Monotremata</taxon>
        <taxon>Ornithorhynchidae</taxon>
        <taxon>Ornithorhynchus</taxon>
    </lineage>
</organism>
<sequence>MSPLGPGGSGLRSYRLGPGAPAGPPAHGQHLLRSLPPPPSGSLPPYGPAGPQLLPPRQQGPGPGGYGGPGPAQVSFLGAPPPRTGPPPQKLHPQFQGHPLAGAGGGLAVGPGGGVGPVPPLYRGPLAPGPFHLPQQPPSAPPLPALPLNLMDTELVDEEVLTTLALELGLDREQELPELFLGQNEFDLVTDLAGKQQAGAVRC</sequence>
<dbReference type="Gene3D" id="6.10.140.2200">
    <property type="match status" value="1"/>
</dbReference>
<dbReference type="PANTHER" id="PTHR17045">
    <property type="entry name" value="MELANOCYTE SPECIFIC GENE RELATED CITED"/>
    <property type="match status" value="1"/>
</dbReference>
<dbReference type="GeneTree" id="ENSGT00530000063624"/>
<comment type="similarity">
    <text evidence="2">Belongs to the CITED family.</text>
</comment>
<protein>
    <recommendedName>
        <fullName evidence="10">Cbp/p300 interacting transactivator with Glu/Asp rich carboxy-terminal domain 4</fullName>
    </recommendedName>
</protein>
<reference evidence="8" key="1">
    <citation type="submission" date="2025-08" db="UniProtKB">
        <authorList>
            <consortium name="Ensembl"/>
        </authorList>
    </citation>
    <scope>IDENTIFICATION</scope>
    <source>
        <strain evidence="8">Glennie</strain>
    </source>
</reference>
<reference evidence="8" key="2">
    <citation type="submission" date="2025-09" db="UniProtKB">
        <authorList>
            <consortium name="Ensembl"/>
        </authorList>
    </citation>
    <scope>IDENTIFICATION</scope>
    <source>
        <strain evidence="8">Glennie</strain>
    </source>
</reference>